<dbReference type="GO" id="GO:0019239">
    <property type="term" value="F:deaminase activity"/>
    <property type="evidence" value="ECO:0000318"/>
    <property type="project" value="GO_Central"/>
</dbReference>
<dbReference type="AlphaFoldDB" id="B3S2N3"/>
<dbReference type="Gene3D" id="3.30.1330.40">
    <property type="entry name" value="RutC-like"/>
    <property type="match status" value="1"/>
</dbReference>
<sequence length="131" mass="14094">MSLARTVIKTAMAPGAIGPYSQALKVGNTLYLSGQIGLSPESNEFAGPDVEAQTNQALQNIRAVLKEAGSSFKDVVKTTILLADINDFATVNKIYAQYFSEPYPARAAYECSKLPKLARIEIEAIAVLDQV</sequence>
<dbReference type="GeneID" id="6755250"/>
<dbReference type="eggNOG" id="KOG2317">
    <property type="taxonomic scope" value="Eukaryota"/>
</dbReference>
<dbReference type="CDD" id="cd00448">
    <property type="entry name" value="YjgF_YER057c_UK114_family"/>
    <property type="match status" value="1"/>
</dbReference>
<dbReference type="InterPro" id="IPR019897">
    <property type="entry name" value="RidA_CS"/>
</dbReference>
<dbReference type="GO" id="GO:0017148">
    <property type="term" value="P:negative regulation of translation"/>
    <property type="evidence" value="ECO:0000318"/>
    <property type="project" value="GO_Central"/>
</dbReference>
<evidence type="ECO:0000256" key="1">
    <source>
        <dbReference type="ARBA" id="ARBA00010552"/>
    </source>
</evidence>
<dbReference type="Pfam" id="PF01042">
    <property type="entry name" value="Ribonuc_L-PSP"/>
    <property type="match status" value="1"/>
</dbReference>
<dbReference type="PANTHER" id="PTHR11803">
    <property type="entry name" value="2-IMINOBUTANOATE/2-IMINOPROPANOATE DEAMINASE RIDA"/>
    <property type="match status" value="1"/>
</dbReference>
<dbReference type="InterPro" id="IPR035959">
    <property type="entry name" value="RutC-like_sf"/>
</dbReference>
<evidence type="ECO:0000313" key="2">
    <source>
        <dbReference type="EMBL" id="EDV23127.1"/>
    </source>
</evidence>
<dbReference type="KEGG" id="tad:TRIADDRAFT_64080"/>
<keyword evidence="3" id="KW-1185">Reference proteome</keyword>
<dbReference type="Proteomes" id="UP000009022">
    <property type="component" value="Unassembled WGS sequence"/>
</dbReference>
<dbReference type="OrthoDB" id="309640at2759"/>
<dbReference type="SUPFAM" id="SSF55298">
    <property type="entry name" value="YjgF-like"/>
    <property type="match status" value="1"/>
</dbReference>
<dbReference type="InParanoid" id="B3S2N3"/>
<proteinExistence type="inferred from homology"/>
<dbReference type="RefSeq" id="XP_002114037.1">
    <property type="nucleotide sequence ID" value="XM_002114001.1"/>
</dbReference>
<dbReference type="FunFam" id="3.30.1330.40:FF:000001">
    <property type="entry name" value="L-PSP family endoribonuclease"/>
    <property type="match status" value="1"/>
</dbReference>
<dbReference type="STRING" id="10228.B3S2N3"/>
<dbReference type="NCBIfam" id="TIGR00004">
    <property type="entry name" value="Rid family detoxifying hydrolase"/>
    <property type="match status" value="1"/>
</dbReference>
<dbReference type="PANTHER" id="PTHR11803:SF39">
    <property type="entry name" value="2-IMINOBUTANOATE_2-IMINOPROPANOATE DEAMINASE"/>
    <property type="match status" value="1"/>
</dbReference>
<name>B3S2N3_TRIAD</name>
<reference evidence="2 3" key="1">
    <citation type="journal article" date="2008" name="Nature">
        <title>The Trichoplax genome and the nature of placozoans.</title>
        <authorList>
            <person name="Srivastava M."/>
            <person name="Begovic E."/>
            <person name="Chapman J."/>
            <person name="Putnam N.H."/>
            <person name="Hellsten U."/>
            <person name="Kawashima T."/>
            <person name="Kuo A."/>
            <person name="Mitros T."/>
            <person name="Salamov A."/>
            <person name="Carpenter M.L."/>
            <person name="Signorovitch A.Y."/>
            <person name="Moreno M.A."/>
            <person name="Kamm K."/>
            <person name="Grimwood J."/>
            <person name="Schmutz J."/>
            <person name="Shapiro H."/>
            <person name="Grigoriev I.V."/>
            <person name="Buss L.W."/>
            <person name="Schierwater B."/>
            <person name="Dellaporta S.L."/>
            <person name="Rokhsar D.S."/>
        </authorList>
    </citation>
    <scope>NUCLEOTIDE SEQUENCE [LARGE SCALE GENOMIC DNA]</scope>
    <source>
        <strain evidence="2 3">Grell-BS-1999</strain>
    </source>
</reference>
<dbReference type="FunCoup" id="B3S2N3">
    <property type="interactions" value="1231"/>
</dbReference>
<dbReference type="PhylomeDB" id="B3S2N3"/>
<comment type="similarity">
    <text evidence="1">Belongs to the RutC family.</text>
</comment>
<evidence type="ECO:0008006" key="4">
    <source>
        <dbReference type="Google" id="ProtNLM"/>
    </source>
</evidence>
<dbReference type="CTD" id="6755250"/>
<dbReference type="InterPro" id="IPR006175">
    <property type="entry name" value="YjgF/YER057c/UK114"/>
</dbReference>
<dbReference type="EMBL" id="DS985247">
    <property type="protein sequence ID" value="EDV23127.1"/>
    <property type="molecule type" value="Genomic_DNA"/>
</dbReference>
<evidence type="ECO:0000313" key="3">
    <source>
        <dbReference type="Proteomes" id="UP000009022"/>
    </source>
</evidence>
<accession>B3S2N3</accession>
<organism evidence="2 3">
    <name type="scientific">Trichoplax adhaerens</name>
    <name type="common">Trichoplax reptans</name>
    <dbReference type="NCBI Taxonomy" id="10228"/>
    <lineage>
        <taxon>Eukaryota</taxon>
        <taxon>Metazoa</taxon>
        <taxon>Placozoa</taxon>
        <taxon>Uniplacotomia</taxon>
        <taxon>Trichoplacea</taxon>
        <taxon>Trichoplacidae</taxon>
        <taxon>Trichoplax</taxon>
    </lineage>
</organism>
<protein>
    <recommendedName>
        <fullName evidence="4">2-iminobutanoate/2-iminopropanoate deaminase</fullName>
    </recommendedName>
</protein>
<dbReference type="HOGENOM" id="CLU_100715_7_3_1"/>
<dbReference type="GO" id="GO:0005829">
    <property type="term" value="C:cytosol"/>
    <property type="evidence" value="ECO:0000318"/>
    <property type="project" value="GO_Central"/>
</dbReference>
<dbReference type="OMA" id="IFLTEFK"/>
<dbReference type="PROSITE" id="PS01094">
    <property type="entry name" value="UPF0076"/>
    <property type="match status" value="1"/>
</dbReference>
<dbReference type="InterPro" id="IPR006056">
    <property type="entry name" value="RidA"/>
</dbReference>
<dbReference type="GO" id="GO:0006402">
    <property type="term" value="P:mRNA catabolic process"/>
    <property type="evidence" value="ECO:0000318"/>
    <property type="project" value="GO_Central"/>
</dbReference>
<gene>
    <name evidence="2" type="ORF">TRIADDRAFT_64080</name>
</gene>
<dbReference type="GO" id="GO:0005739">
    <property type="term" value="C:mitochondrion"/>
    <property type="evidence" value="ECO:0000318"/>
    <property type="project" value="GO_Central"/>
</dbReference>